<evidence type="ECO:0000313" key="8">
    <source>
        <dbReference type="Proteomes" id="UP000077755"/>
    </source>
</evidence>
<dbReference type="PROSITE" id="PS51005">
    <property type="entry name" value="NAC"/>
    <property type="match status" value="1"/>
</dbReference>
<evidence type="ECO:0000259" key="5">
    <source>
        <dbReference type="PROSITE" id="PS51005"/>
    </source>
</evidence>
<keyword evidence="4" id="KW-0539">Nucleus</keyword>
<keyword evidence="8" id="KW-1185">Reference proteome</keyword>
<dbReference type="InterPro" id="IPR036093">
    <property type="entry name" value="NAC_dom_sf"/>
</dbReference>
<dbReference type="Proteomes" id="UP000077755">
    <property type="component" value="Chromosome 8"/>
</dbReference>
<dbReference type="EMBL" id="CP093350">
    <property type="protein sequence ID" value="WOH13391.1"/>
    <property type="molecule type" value="Genomic_DNA"/>
</dbReference>
<sequence length="381" mass="43252">MENHHAEQNQLSYHDEDKYYDEIVSRLPPGYRFVPEDEELIEKFLKVIIKNPERGRVQGIFTVNLYASSPDELTAAHKPQCEDTWYFFTKRTRKYANGSRPARAAGYGYWKQTNVVDSINYGVDEQKEPVKIGRKITLDYCYKNNGVESRTDWKMNEYRLDGKKSPDDHCSNAETPVEFDEWSLCRIYKGRGSKQKNKGKQVVLQVEAEPSSGTQAIASEEHNEHFAGEADGNSTGQSTAAASNNQLSIPREQYNGLYAGGPGPSSVQQSTNLQFNNSREWIPNYSHYMANVASGSTNGMHYTSYCLPPEFQENYPVYENAGFVQPLRSLPPNGIPTSSSLDINQNSSSIRDHVTSEEEFGFPFTDVDITFDDFEFEKKNL</sequence>
<accession>A0A175YR89</accession>
<dbReference type="Gramene" id="KZM85867">
    <property type="protein sequence ID" value="KZM85867"/>
    <property type="gene ID" value="DCAR_026711"/>
</dbReference>
<organism evidence="6">
    <name type="scientific">Daucus carota subsp. sativus</name>
    <name type="common">Carrot</name>
    <dbReference type="NCBI Taxonomy" id="79200"/>
    <lineage>
        <taxon>Eukaryota</taxon>
        <taxon>Viridiplantae</taxon>
        <taxon>Streptophyta</taxon>
        <taxon>Embryophyta</taxon>
        <taxon>Tracheophyta</taxon>
        <taxon>Spermatophyta</taxon>
        <taxon>Magnoliopsida</taxon>
        <taxon>eudicotyledons</taxon>
        <taxon>Gunneridae</taxon>
        <taxon>Pentapetalae</taxon>
        <taxon>asterids</taxon>
        <taxon>campanulids</taxon>
        <taxon>Apiales</taxon>
        <taxon>Apiaceae</taxon>
        <taxon>Apioideae</taxon>
        <taxon>Scandiceae</taxon>
        <taxon>Daucinae</taxon>
        <taxon>Daucus</taxon>
        <taxon>Daucus sect. Daucus</taxon>
    </lineage>
</organism>
<dbReference type="SUPFAM" id="SSF101941">
    <property type="entry name" value="NAC domain"/>
    <property type="match status" value="1"/>
</dbReference>
<reference evidence="7" key="2">
    <citation type="submission" date="2022-03" db="EMBL/GenBank/DDBJ databases">
        <title>Draft title - Genomic analysis of global carrot germplasm unveils the trajectory of domestication and the origin of high carotenoid orange carrot.</title>
        <authorList>
            <person name="Iorizzo M."/>
            <person name="Ellison S."/>
            <person name="Senalik D."/>
            <person name="Macko-Podgorni A."/>
            <person name="Grzebelus D."/>
            <person name="Bostan H."/>
            <person name="Rolling W."/>
            <person name="Curaba J."/>
            <person name="Simon P."/>
        </authorList>
    </citation>
    <scope>NUCLEOTIDE SEQUENCE</scope>
    <source>
        <tissue evidence="7">Leaf</tissue>
    </source>
</reference>
<dbReference type="Pfam" id="PF02365">
    <property type="entry name" value="NAM"/>
    <property type="match status" value="1"/>
</dbReference>
<evidence type="ECO:0000313" key="6">
    <source>
        <dbReference type="EMBL" id="KZM85867.1"/>
    </source>
</evidence>
<keyword evidence="2" id="KW-0238">DNA-binding</keyword>
<dbReference type="GO" id="GO:0006355">
    <property type="term" value="P:regulation of DNA-templated transcription"/>
    <property type="evidence" value="ECO:0007669"/>
    <property type="project" value="InterPro"/>
</dbReference>
<dbReference type="STRING" id="79200.A0A175YR89"/>
<evidence type="ECO:0000256" key="3">
    <source>
        <dbReference type="ARBA" id="ARBA00023163"/>
    </source>
</evidence>
<gene>
    <name evidence="6" type="ORF">DCAR_026711</name>
    <name evidence="7" type="ORF">DCAR_0832901</name>
</gene>
<evidence type="ECO:0000313" key="7">
    <source>
        <dbReference type="EMBL" id="WOH13391.1"/>
    </source>
</evidence>
<keyword evidence="1" id="KW-0805">Transcription regulation</keyword>
<reference evidence="6" key="1">
    <citation type="journal article" date="2016" name="Nat. Genet.">
        <title>A high-quality carrot genome assembly provides new insights into carotenoid accumulation and asterid genome evolution.</title>
        <authorList>
            <person name="Iorizzo M."/>
            <person name="Ellison S."/>
            <person name="Senalik D."/>
            <person name="Zeng P."/>
            <person name="Satapoomin P."/>
            <person name="Huang J."/>
            <person name="Bowman M."/>
            <person name="Iovene M."/>
            <person name="Sanseverino W."/>
            <person name="Cavagnaro P."/>
            <person name="Yildiz M."/>
            <person name="Macko-Podgorni A."/>
            <person name="Moranska E."/>
            <person name="Grzebelus E."/>
            <person name="Grzebelus D."/>
            <person name="Ashrafi H."/>
            <person name="Zheng Z."/>
            <person name="Cheng S."/>
            <person name="Spooner D."/>
            <person name="Van Deynze A."/>
            <person name="Simon P."/>
        </authorList>
    </citation>
    <scope>NUCLEOTIDE SEQUENCE [LARGE SCALE GENOMIC DNA]</scope>
    <source>
        <tissue evidence="6">Leaf</tissue>
    </source>
</reference>
<dbReference type="AlphaFoldDB" id="A0A175YR89"/>
<dbReference type="PANTHER" id="PTHR31719:SF193">
    <property type="entry name" value="NAC DOMAIN-CONTAINING PROTEIN"/>
    <property type="match status" value="1"/>
</dbReference>
<dbReference type="KEGG" id="dcr:108198553"/>
<evidence type="ECO:0000256" key="4">
    <source>
        <dbReference type="ARBA" id="ARBA00023242"/>
    </source>
</evidence>
<dbReference type="PANTHER" id="PTHR31719">
    <property type="entry name" value="NAC TRANSCRIPTION FACTOR 56"/>
    <property type="match status" value="1"/>
</dbReference>
<name>A0A175YR89_DAUCS</name>
<evidence type="ECO:0000256" key="2">
    <source>
        <dbReference type="ARBA" id="ARBA00023125"/>
    </source>
</evidence>
<dbReference type="InterPro" id="IPR003441">
    <property type="entry name" value="NAC-dom"/>
</dbReference>
<dbReference type="GO" id="GO:0003677">
    <property type="term" value="F:DNA binding"/>
    <property type="evidence" value="ECO:0007669"/>
    <property type="project" value="UniProtKB-KW"/>
</dbReference>
<proteinExistence type="predicted"/>
<feature type="domain" description="NAC" evidence="5">
    <location>
        <begin position="27"/>
        <end position="190"/>
    </location>
</feature>
<dbReference type="EMBL" id="LNRQ01000008">
    <property type="protein sequence ID" value="KZM85867.1"/>
    <property type="molecule type" value="Genomic_DNA"/>
</dbReference>
<dbReference type="Gene3D" id="2.170.150.80">
    <property type="entry name" value="NAC domain"/>
    <property type="match status" value="1"/>
</dbReference>
<keyword evidence="3" id="KW-0804">Transcription</keyword>
<evidence type="ECO:0000256" key="1">
    <source>
        <dbReference type="ARBA" id="ARBA00023015"/>
    </source>
</evidence>
<dbReference type="OMA" id="DHINEAP"/>
<protein>
    <recommendedName>
        <fullName evidence="5">NAC domain-containing protein</fullName>
    </recommendedName>
</protein>